<protein>
    <submittedName>
        <fullName evidence="2">Uncharacterized protein</fullName>
    </submittedName>
</protein>
<evidence type="ECO:0000313" key="2">
    <source>
        <dbReference type="EMBL" id="KAK5052981.1"/>
    </source>
</evidence>
<gene>
    <name evidence="2" type="ORF">LTR69_009550</name>
</gene>
<organism evidence="2 3">
    <name type="scientific">Exophiala sideris</name>
    <dbReference type="NCBI Taxonomy" id="1016849"/>
    <lineage>
        <taxon>Eukaryota</taxon>
        <taxon>Fungi</taxon>
        <taxon>Dikarya</taxon>
        <taxon>Ascomycota</taxon>
        <taxon>Pezizomycotina</taxon>
        <taxon>Eurotiomycetes</taxon>
        <taxon>Chaetothyriomycetidae</taxon>
        <taxon>Chaetothyriales</taxon>
        <taxon>Herpotrichiellaceae</taxon>
        <taxon>Exophiala</taxon>
    </lineage>
</organism>
<dbReference type="EMBL" id="JAVRRF010000027">
    <property type="protein sequence ID" value="KAK5052981.1"/>
    <property type="molecule type" value="Genomic_DNA"/>
</dbReference>
<comment type="caution">
    <text evidence="2">The sequence shown here is derived from an EMBL/GenBank/DDBJ whole genome shotgun (WGS) entry which is preliminary data.</text>
</comment>
<name>A0ABR0J0D7_9EURO</name>
<proteinExistence type="predicted"/>
<accession>A0ABR0J0D7</accession>
<feature type="region of interest" description="Disordered" evidence="1">
    <location>
        <begin position="65"/>
        <end position="85"/>
    </location>
</feature>
<evidence type="ECO:0000313" key="3">
    <source>
        <dbReference type="Proteomes" id="UP001345691"/>
    </source>
</evidence>
<feature type="region of interest" description="Disordered" evidence="1">
    <location>
        <begin position="25"/>
        <end position="49"/>
    </location>
</feature>
<keyword evidence="3" id="KW-1185">Reference proteome</keyword>
<evidence type="ECO:0000256" key="1">
    <source>
        <dbReference type="SAM" id="MobiDB-lite"/>
    </source>
</evidence>
<dbReference type="Proteomes" id="UP001345691">
    <property type="component" value="Unassembled WGS sequence"/>
</dbReference>
<sequence length="85" mass="9345">MSNGKVPFHRPINHFGAMMAFTTETKQTASQLQDEREKTPTAAPKVTPLADLDLTWRQSVAPSLEGNLKDSIRYSQSKDPAGITS</sequence>
<feature type="compositionally biased region" description="Polar residues" evidence="1">
    <location>
        <begin position="73"/>
        <end position="85"/>
    </location>
</feature>
<reference evidence="2 3" key="1">
    <citation type="submission" date="2023-08" db="EMBL/GenBank/DDBJ databases">
        <title>Black Yeasts Isolated from many extreme environments.</title>
        <authorList>
            <person name="Coleine C."/>
            <person name="Stajich J.E."/>
            <person name="Selbmann L."/>
        </authorList>
    </citation>
    <scope>NUCLEOTIDE SEQUENCE [LARGE SCALE GENOMIC DNA]</scope>
    <source>
        <strain evidence="2 3">CCFEE 6328</strain>
    </source>
</reference>